<dbReference type="InterPro" id="IPR036452">
    <property type="entry name" value="Ribo_hydro-like"/>
</dbReference>
<dbReference type="InterPro" id="IPR015910">
    <property type="entry name" value="I/U_nuclsd_hydro_CS"/>
</dbReference>
<evidence type="ECO:0000313" key="5">
    <source>
        <dbReference type="Proteomes" id="UP000185494"/>
    </source>
</evidence>
<dbReference type="InterPro" id="IPR023186">
    <property type="entry name" value="IUNH"/>
</dbReference>
<dbReference type="InterPro" id="IPR001910">
    <property type="entry name" value="Inosine/uridine_hydrolase_dom"/>
</dbReference>
<dbReference type="GO" id="GO:0005829">
    <property type="term" value="C:cytosol"/>
    <property type="evidence" value="ECO:0007669"/>
    <property type="project" value="TreeGrafter"/>
</dbReference>
<dbReference type="Gene3D" id="3.90.245.10">
    <property type="entry name" value="Ribonucleoside hydrolase-like"/>
    <property type="match status" value="1"/>
</dbReference>
<dbReference type="Pfam" id="PF01156">
    <property type="entry name" value="IU_nuc_hydro"/>
    <property type="match status" value="1"/>
</dbReference>
<accession>A0A1L7AET3</accession>
<evidence type="ECO:0000256" key="1">
    <source>
        <dbReference type="ARBA" id="ARBA00022801"/>
    </source>
</evidence>
<protein>
    <submittedName>
        <fullName evidence="4">Cysteine hydrolase</fullName>
    </submittedName>
</protein>
<dbReference type="GO" id="GO:0008477">
    <property type="term" value="F:purine nucleosidase activity"/>
    <property type="evidence" value="ECO:0007669"/>
    <property type="project" value="TreeGrafter"/>
</dbReference>
<keyword evidence="2" id="KW-0326">Glycosidase</keyword>
<evidence type="ECO:0000313" key="4">
    <source>
        <dbReference type="EMBL" id="APT57263.1"/>
    </source>
</evidence>
<dbReference type="AlphaFoldDB" id="A0A1L7AET3"/>
<name>A0A1L7AET3_9PROT</name>
<gene>
    <name evidence="4" type="ORF">RGI145_09275</name>
</gene>
<evidence type="ECO:0000256" key="2">
    <source>
        <dbReference type="ARBA" id="ARBA00023295"/>
    </source>
</evidence>
<dbReference type="eggNOG" id="COG1957">
    <property type="taxonomic scope" value="Bacteria"/>
</dbReference>
<dbReference type="KEGG" id="rgi:RGI145_09275"/>
<dbReference type="RefSeq" id="WP_075798150.1">
    <property type="nucleotide sequence ID" value="NZ_CP015583.1"/>
</dbReference>
<proteinExistence type="predicted"/>
<dbReference type="PROSITE" id="PS01247">
    <property type="entry name" value="IUNH"/>
    <property type="match status" value="1"/>
</dbReference>
<dbReference type="STRING" id="257708.RGI145_09275"/>
<feature type="domain" description="Inosine/uridine-preferring nucleoside hydrolase" evidence="3">
    <location>
        <begin position="8"/>
        <end position="300"/>
    </location>
</feature>
<dbReference type="EMBL" id="CP015583">
    <property type="protein sequence ID" value="APT57263.1"/>
    <property type="molecule type" value="Genomic_DNA"/>
</dbReference>
<reference evidence="4 5" key="1">
    <citation type="submission" date="2016-05" db="EMBL/GenBank/DDBJ databases">
        <title>Complete Genome and Methylome Analysis of Psychrotrophic Bacterial Isolates from Antarctic Lake Untersee.</title>
        <authorList>
            <person name="Fomenkov A."/>
            <person name="Akimov V.N."/>
            <person name="Vasilyeva L.V."/>
            <person name="Andersen D."/>
            <person name="Vincze T."/>
            <person name="Roberts R.J."/>
        </authorList>
    </citation>
    <scope>NUCLEOTIDE SEQUENCE [LARGE SCALE GENOMIC DNA]</scope>
    <source>
        <strain evidence="4 5">U14-5</strain>
    </source>
</reference>
<sequence>MTAPRTTVIDCDPGTDDAIALWLALASPELDVRLVTVCGGNVGLERTLANARAIIGLTGRAVPVVGGASRPLLGEFRSETAVHAADGLAGVSLPEGPPVAPGLAADAIRDLLRRSAPGEVTLIGLAPATNLALALSAEPELRDRVREIVLMTGAWGEGNWTPSAEFNAASDPEALAAVIATGLPVSLVTLDLTAQAFVTPAVVERLAGAGKGACLEAACAILRGVPASRRFGHRGFPLHDPCAVALVLWPELFGLREAWVEVECGTGIGRGRTHIDRWNRMRRTPNIRVAETLAVEPFFEALAGRLASLP</sequence>
<dbReference type="SUPFAM" id="SSF53590">
    <property type="entry name" value="Nucleoside hydrolase"/>
    <property type="match status" value="1"/>
</dbReference>
<dbReference type="GO" id="GO:0006152">
    <property type="term" value="P:purine nucleoside catabolic process"/>
    <property type="evidence" value="ECO:0007669"/>
    <property type="project" value="TreeGrafter"/>
</dbReference>
<dbReference type="PANTHER" id="PTHR12304:SF4">
    <property type="entry name" value="URIDINE NUCLEOSIDASE"/>
    <property type="match status" value="1"/>
</dbReference>
<dbReference type="Proteomes" id="UP000185494">
    <property type="component" value="Chromosome 1"/>
</dbReference>
<keyword evidence="1 4" id="KW-0378">Hydrolase</keyword>
<dbReference type="GO" id="GO:0045437">
    <property type="term" value="F:uridine nucleosidase activity"/>
    <property type="evidence" value="ECO:0007669"/>
    <property type="project" value="UniProtKB-ARBA"/>
</dbReference>
<organism evidence="4 5">
    <name type="scientific">Roseomonas gilardii</name>
    <dbReference type="NCBI Taxonomy" id="257708"/>
    <lineage>
        <taxon>Bacteria</taxon>
        <taxon>Pseudomonadati</taxon>
        <taxon>Pseudomonadota</taxon>
        <taxon>Alphaproteobacteria</taxon>
        <taxon>Acetobacterales</taxon>
        <taxon>Roseomonadaceae</taxon>
        <taxon>Roseomonas</taxon>
    </lineage>
</organism>
<evidence type="ECO:0000259" key="3">
    <source>
        <dbReference type="Pfam" id="PF01156"/>
    </source>
</evidence>
<dbReference type="PANTHER" id="PTHR12304">
    <property type="entry name" value="INOSINE-URIDINE PREFERRING NUCLEOSIDE HYDROLASE"/>
    <property type="match status" value="1"/>
</dbReference>